<sequence>MTALIAASAIQTCLGDGTATFAGLLDGACGAGPLRLPEADRIGVGYGYHVPDAEPGRPFRASLLLARCVAWAARQAGLDPSRQRVVALVGTGLGELSAVEEFAAGRAQFPVERLHFAGAVGAALAGITDVVTFSNACSAGGHALALAQDLVECGEADAVIVGGADTMTRSMLAMIGRVAPAPTRRVRPFDRARDGVLLGDAGAAVVVVPDGWAGPTLGRLVATGLSCDAFHETAPDVEGISRAMRDAYARGGREPEETDVVVAHGTATALNDPAESEALRKVLLGAGADPLVTAVKGAVGHTSGAAALVNLDVAVRCLAQGLVPPVSGLTDVLPEGEGLRFVRGTPVVAGPDLVQVNAFGFGGVNAVTLVGRA</sequence>
<organism evidence="6 7">
    <name type="scientific">Salinispora arenicola</name>
    <dbReference type="NCBI Taxonomy" id="168697"/>
    <lineage>
        <taxon>Bacteria</taxon>
        <taxon>Bacillati</taxon>
        <taxon>Actinomycetota</taxon>
        <taxon>Actinomycetes</taxon>
        <taxon>Micromonosporales</taxon>
        <taxon>Micromonosporaceae</taxon>
        <taxon>Salinispora</taxon>
    </lineage>
</organism>
<dbReference type="InterPro" id="IPR014031">
    <property type="entry name" value="Ketoacyl_synth_C"/>
</dbReference>
<comment type="similarity">
    <text evidence="1 3">Belongs to the thiolase-like superfamily. Beta-ketoacyl-ACP synthases family.</text>
</comment>
<dbReference type="Proteomes" id="UP000677457">
    <property type="component" value="Unassembled WGS sequence"/>
</dbReference>
<keyword evidence="2 3" id="KW-0808">Transferase</keyword>
<dbReference type="RefSeq" id="WP_018585089.1">
    <property type="nucleotide sequence ID" value="NZ_BOQM01000028.1"/>
</dbReference>
<gene>
    <name evidence="5" type="primary">fabF_2</name>
    <name evidence="6" type="ORF">FB564_4282</name>
    <name evidence="5" type="ORF">Sar04_36150</name>
</gene>
<dbReference type="GeneID" id="93773435"/>
<proteinExistence type="inferred from homology"/>
<name>A0A542XT92_SALAC</name>
<dbReference type="InterPro" id="IPR020841">
    <property type="entry name" value="PKS_Beta-ketoAc_synthase_dom"/>
</dbReference>
<dbReference type="PANTHER" id="PTHR11712">
    <property type="entry name" value="POLYKETIDE SYNTHASE-RELATED"/>
    <property type="match status" value="1"/>
</dbReference>
<dbReference type="GO" id="GO:0006633">
    <property type="term" value="P:fatty acid biosynthetic process"/>
    <property type="evidence" value="ECO:0007669"/>
    <property type="project" value="TreeGrafter"/>
</dbReference>
<dbReference type="EMBL" id="BOQM01000028">
    <property type="protein sequence ID" value="GIM86879.1"/>
    <property type="molecule type" value="Genomic_DNA"/>
</dbReference>
<keyword evidence="8" id="KW-1185">Reference proteome</keyword>
<dbReference type="Proteomes" id="UP000315983">
    <property type="component" value="Unassembled WGS sequence"/>
</dbReference>
<feature type="domain" description="Ketosynthase family 3 (KS3)" evidence="4">
    <location>
        <begin position="1"/>
        <end position="372"/>
    </location>
</feature>
<dbReference type="AlphaFoldDB" id="A0A542XT92"/>
<evidence type="ECO:0000313" key="8">
    <source>
        <dbReference type="Proteomes" id="UP000677457"/>
    </source>
</evidence>
<dbReference type="InterPro" id="IPR016039">
    <property type="entry name" value="Thiolase-like"/>
</dbReference>
<comment type="caution">
    <text evidence="6">The sequence shown here is derived from an EMBL/GenBank/DDBJ whole genome shotgun (WGS) entry which is preliminary data.</text>
</comment>
<dbReference type="Gene3D" id="3.40.47.10">
    <property type="match status" value="1"/>
</dbReference>
<dbReference type="GO" id="GO:0004315">
    <property type="term" value="F:3-oxoacyl-[acyl-carrier-protein] synthase activity"/>
    <property type="evidence" value="ECO:0007669"/>
    <property type="project" value="TreeGrafter"/>
</dbReference>
<reference evidence="5 8" key="2">
    <citation type="submission" date="2021-03" db="EMBL/GenBank/DDBJ databases">
        <title>Whole genome shotgun sequence of Salinispora arenicola NBRC 105043.</title>
        <authorList>
            <person name="Komaki H."/>
            <person name="Tamura T."/>
        </authorList>
    </citation>
    <scope>NUCLEOTIDE SEQUENCE [LARGE SCALE GENOMIC DNA]</scope>
    <source>
        <strain evidence="5 8">NBRC 105043</strain>
    </source>
</reference>
<evidence type="ECO:0000256" key="2">
    <source>
        <dbReference type="ARBA" id="ARBA00022679"/>
    </source>
</evidence>
<dbReference type="Pfam" id="PF00109">
    <property type="entry name" value="ketoacyl-synt"/>
    <property type="match status" value="1"/>
</dbReference>
<dbReference type="EMBL" id="VFOL01000001">
    <property type="protein sequence ID" value="TQL39060.1"/>
    <property type="molecule type" value="Genomic_DNA"/>
</dbReference>
<evidence type="ECO:0000259" key="4">
    <source>
        <dbReference type="PROSITE" id="PS52004"/>
    </source>
</evidence>
<reference evidence="6 7" key="1">
    <citation type="submission" date="2019-06" db="EMBL/GenBank/DDBJ databases">
        <title>Sequencing the genomes of 1000 actinobacteria strains.</title>
        <authorList>
            <person name="Klenk H.-P."/>
        </authorList>
    </citation>
    <scope>NUCLEOTIDE SEQUENCE [LARGE SCALE GENOMIC DNA]</scope>
    <source>
        <strain evidence="6 7">DSM 44819</strain>
    </source>
</reference>
<dbReference type="PROSITE" id="PS52004">
    <property type="entry name" value="KS3_2"/>
    <property type="match status" value="1"/>
</dbReference>
<evidence type="ECO:0000256" key="1">
    <source>
        <dbReference type="ARBA" id="ARBA00008467"/>
    </source>
</evidence>
<accession>A0A542XT92</accession>
<dbReference type="SUPFAM" id="SSF53901">
    <property type="entry name" value="Thiolase-like"/>
    <property type="match status" value="2"/>
</dbReference>
<dbReference type="InterPro" id="IPR000794">
    <property type="entry name" value="Beta-ketoacyl_synthase"/>
</dbReference>
<dbReference type="InterPro" id="IPR014030">
    <property type="entry name" value="Ketoacyl_synth_N"/>
</dbReference>
<evidence type="ECO:0000313" key="6">
    <source>
        <dbReference type="EMBL" id="TQL39060.1"/>
    </source>
</evidence>
<protein>
    <submittedName>
        <fullName evidence="5">3-oxoacyl-ACP synthase</fullName>
    </submittedName>
    <submittedName>
        <fullName evidence="6">3-oxoacyl-[acyl-carrier-protein] synthase II</fullName>
    </submittedName>
</protein>
<evidence type="ECO:0000313" key="5">
    <source>
        <dbReference type="EMBL" id="GIM86879.1"/>
    </source>
</evidence>
<dbReference type="Pfam" id="PF02801">
    <property type="entry name" value="Ketoacyl-synt_C"/>
    <property type="match status" value="1"/>
</dbReference>
<evidence type="ECO:0000313" key="7">
    <source>
        <dbReference type="Proteomes" id="UP000315983"/>
    </source>
</evidence>
<dbReference type="PANTHER" id="PTHR11712:SF347">
    <property type="entry name" value="BETA KETOACYL-ACYL CARRIER PROTEIN SYNTHASE"/>
    <property type="match status" value="1"/>
</dbReference>
<evidence type="ECO:0000256" key="3">
    <source>
        <dbReference type="RuleBase" id="RU003694"/>
    </source>
</evidence>
<dbReference type="SMART" id="SM00825">
    <property type="entry name" value="PKS_KS"/>
    <property type="match status" value="1"/>
</dbReference>